<dbReference type="OrthoDB" id="9796305at2"/>
<evidence type="ECO:0000256" key="9">
    <source>
        <dbReference type="ARBA" id="ARBA00022777"/>
    </source>
</evidence>
<dbReference type="Gene3D" id="1.10.287.130">
    <property type="match status" value="1"/>
</dbReference>
<dbReference type="InterPro" id="IPR036641">
    <property type="entry name" value="HPT_dom_sf"/>
</dbReference>
<protein>
    <recommendedName>
        <fullName evidence="16">Sensory/regulatory protein RpfC</fullName>
        <ecNumber evidence="3">2.7.13.3</ecNumber>
    </recommendedName>
    <alternativeName>
        <fullName evidence="17">Virulence sensor protein BvgS</fullName>
    </alternativeName>
</protein>
<comment type="catalytic activity">
    <reaction evidence="1">
        <text>ATP + protein L-histidine = ADP + protein N-phospho-L-histidine.</text>
        <dbReference type="EC" id="2.7.13.3"/>
    </reaction>
</comment>
<dbReference type="Gene3D" id="3.30.565.10">
    <property type="entry name" value="Histidine kinase-like ATPase, C-terminal domain"/>
    <property type="match status" value="1"/>
</dbReference>
<evidence type="ECO:0000256" key="6">
    <source>
        <dbReference type="ARBA" id="ARBA00022679"/>
    </source>
</evidence>
<evidence type="ECO:0000256" key="2">
    <source>
        <dbReference type="ARBA" id="ARBA00004651"/>
    </source>
</evidence>
<dbReference type="PROSITE" id="PS50110">
    <property type="entry name" value="RESPONSE_REGULATORY"/>
    <property type="match status" value="1"/>
</dbReference>
<dbReference type="FunFam" id="3.30.565.10:FF:000010">
    <property type="entry name" value="Sensor histidine kinase RcsC"/>
    <property type="match status" value="1"/>
</dbReference>
<comment type="caution">
    <text evidence="27">The sequence shown here is derived from an EMBL/GenBank/DDBJ whole genome shotgun (WGS) entry which is preliminary data.</text>
</comment>
<evidence type="ECO:0000256" key="15">
    <source>
        <dbReference type="ARBA" id="ARBA00064003"/>
    </source>
</evidence>
<evidence type="ECO:0000256" key="14">
    <source>
        <dbReference type="ARBA" id="ARBA00058004"/>
    </source>
</evidence>
<evidence type="ECO:0000256" key="10">
    <source>
        <dbReference type="ARBA" id="ARBA00022840"/>
    </source>
</evidence>
<dbReference type="PROSITE" id="PS50894">
    <property type="entry name" value="HPT"/>
    <property type="match status" value="1"/>
</dbReference>
<dbReference type="InterPro" id="IPR035965">
    <property type="entry name" value="PAS-like_dom_sf"/>
</dbReference>
<dbReference type="InterPro" id="IPR036890">
    <property type="entry name" value="HATPase_C_sf"/>
</dbReference>
<evidence type="ECO:0000259" key="21">
    <source>
        <dbReference type="PROSITE" id="PS50109"/>
    </source>
</evidence>
<keyword evidence="8" id="KW-0547">Nucleotide-binding</keyword>
<evidence type="ECO:0000256" key="5">
    <source>
        <dbReference type="ARBA" id="ARBA00022553"/>
    </source>
</evidence>
<comment type="subcellular location">
    <subcellularLocation>
        <location evidence="2">Cell membrane</location>
        <topology evidence="2">Multi-pass membrane protein</topology>
    </subcellularLocation>
</comment>
<dbReference type="EMBL" id="MTBD01000028">
    <property type="protein sequence ID" value="PRP69767.1"/>
    <property type="molecule type" value="Genomic_DNA"/>
</dbReference>
<dbReference type="RefSeq" id="WP_106077216.1">
    <property type="nucleotide sequence ID" value="NZ_MTBD01000028.1"/>
</dbReference>
<dbReference type="SMART" id="SM00448">
    <property type="entry name" value="REC"/>
    <property type="match status" value="1"/>
</dbReference>
<dbReference type="Pfam" id="PF01627">
    <property type="entry name" value="Hpt"/>
    <property type="match status" value="1"/>
</dbReference>
<dbReference type="SUPFAM" id="SSF55874">
    <property type="entry name" value="ATPase domain of HSP90 chaperone/DNA topoisomerase II/histidine kinase"/>
    <property type="match status" value="1"/>
</dbReference>
<dbReference type="CDD" id="cd00082">
    <property type="entry name" value="HisKA"/>
    <property type="match status" value="1"/>
</dbReference>
<evidence type="ECO:0000256" key="20">
    <source>
        <dbReference type="SAM" id="Phobius"/>
    </source>
</evidence>
<dbReference type="SMART" id="SM00304">
    <property type="entry name" value="HAMP"/>
    <property type="match status" value="1"/>
</dbReference>
<evidence type="ECO:0000256" key="16">
    <source>
        <dbReference type="ARBA" id="ARBA00068150"/>
    </source>
</evidence>
<evidence type="ECO:0000256" key="12">
    <source>
        <dbReference type="ARBA" id="ARBA00023012"/>
    </source>
</evidence>
<evidence type="ECO:0000256" key="1">
    <source>
        <dbReference type="ARBA" id="ARBA00000085"/>
    </source>
</evidence>
<evidence type="ECO:0000256" key="7">
    <source>
        <dbReference type="ARBA" id="ARBA00022692"/>
    </source>
</evidence>
<feature type="transmembrane region" description="Helical" evidence="20">
    <location>
        <begin position="7"/>
        <end position="27"/>
    </location>
</feature>
<feature type="transmembrane region" description="Helical" evidence="20">
    <location>
        <begin position="43"/>
        <end position="63"/>
    </location>
</feature>
<dbReference type="SUPFAM" id="SSF47226">
    <property type="entry name" value="Histidine-containing phosphotransfer domain, HPT domain"/>
    <property type="match status" value="1"/>
</dbReference>
<dbReference type="InterPro" id="IPR005467">
    <property type="entry name" value="His_kinase_dom"/>
</dbReference>
<evidence type="ECO:0000259" key="24">
    <source>
        <dbReference type="PROSITE" id="PS50113"/>
    </source>
</evidence>
<dbReference type="PROSITE" id="PS50885">
    <property type="entry name" value="HAMP"/>
    <property type="match status" value="1"/>
</dbReference>
<evidence type="ECO:0000256" key="3">
    <source>
        <dbReference type="ARBA" id="ARBA00012438"/>
    </source>
</evidence>
<evidence type="ECO:0000256" key="8">
    <source>
        <dbReference type="ARBA" id="ARBA00022741"/>
    </source>
</evidence>
<dbReference type="InterPro" id="IPR003594">
    <property type="entry name" value="HATPase_dom"/>
</dbReference>
<dbReference type="Gene3D" id="6.10.340.10">
    <property type="match status" value="1"/>
</dbReference>
<dbReference type="CDD" id="cd00130">
    <property type="entry name" value="PAS"/>
    <property type="match status" value="1"/>
</dbReference>
<dbReference type="Gene3D" id="1.20.120.160">
    <property type="entry name" value="HPT domain"/>
    <property type="match status" value="1"/>
</dbReference>
<dbReference type="Proteomes" id="UP000239469">
    <property type="component" value="Unassembled WGS sequence"/>
</dbReference>
<dbReference type="InterPro" id="IPR000700">
    <property type="entry name" value="PAS-assoc_C"/>
</dbReference>
<keyword evidence="12" id="KW-0902">Two-component regulatory system</keyword>
<evidence type="ECO:0000259" key="26">
    <source>
        <dbReference type="PROSITE" id="PS50894"/>
    </source>
</evidence>
<keyword evidence="6" id="KW-0808">Transferase</keyword>
<dbReference type="PANTHER" id="PTHR45339:SF1">
    <property type="entry name" value="HYBRID SIGNAL TRANSDUCTION HISTIDINE KINASE J"/>
    <property type="match status" value="1"/>
</dbReference>
<dbReference type="InterPro" id="IPR001789">
    <property type="entry name" value="Sig_transdc_resp-reg_receiver"/>
</dbReference>
<evidence type="ECO:0000259" key="25">
    <source>
        <dbReference type="PROSITE" id="PS50885"/>
    </source>
</evidence>
<keyword evidence="7 20" id="KW-0812">Transmembrane</keyword>
<dbReference type="SUPFAM" id="SSF52172">
    <property type="entry name" value="CheY-like"/>
    <property type="match status" value="1"/>
</dbReference>
<organism evidence="27 28">
    <name type="scientific">Chromobacterium amazonense</name>
    <dbReference type="NCBI Taxonomy" id="1382803"/>
    <lineage>
        <taxon>Bacteria</taxon>
        <taxon>Pseudomonadati</taxon>
        <taxon>Pseudomonadota</taxon>
        <taxon>Betaproteobacteria</taxon>
        <taxon>Neisseriales</taxon>
        <taxon>Chromobacteriaceae</taxon>
        <taxon>Chromobacterium</taxon>
    </lineage>
</organism>
<dbReference type="PROSITE" id="PS50113">
    <property type="entry name" value="PAC"/>
    <property type="match status" value="1"/>
</dbReference>
<comment type="subunit">
    <text evidence="15">At low DSF concentrations, interacts with RpfF.</text>
</comment>
<dbReference type="CDD" id="cd16922">
    <property type="entry name" value="HATPase_EvgS-ArcB-TorS-like"/>
    <property type="match status" value="1"/>
</dbReference>
<feature type="modified residue" description="4-aspartylphosphate" evidence="19">
    <location>
        <position position="728"/>
    </location>
</feature>
<dbReference type="SMART" id="SM00388">
    <property type="entry name" value="HisKA"/>
    <property type="match status" value="1"/>
</dbReference>
<evidence type="ECO:0000259" key="22">
    <source>
        <dbReference type="PROSITE" id="PS50110"/>
    </source>
</evidence>
<dbReference type="PRINTS" id="PR00344">
    <property type="entry name" value="BCTRLSENSOR"/>
</dbReference>
<evidence type="ECO:0000256" key="19">
    <source>
        <dbReference type="PROSITE-ProRule" id="PRU00169"/>
    </source>
</evidence>
<dbReference type="Pfam" id="PF00072">
    <property type="entry name" value="Response_reg"/>
    <property type="match status" value="1"/>
</dbReference>
<dbReference type="Gene3D" id="3.30.450.20">
    <property type="entry name" value="PAS domain"/>
    <property type="match status" value="1"/>
</dbReference>
<comment type="caution">
    <text evidence="18">Lacks conserved residue(s) required for the propagation of feature annotation.</text>
</comment>
<dbReference type="InterPro" id="IPR003660">
    <property type="entry name" value="HAMP_dom"/>
</dbReference>
<dbReference type="GO" id="GO:0000155">
    <property type="term" value="F:phosphorelay sensor kinase activity"/>
    <property type="evidence" value="ECO:0007669"/>
    <property type="project" value="InterPro"/>
</dbReference>
<evidence type="ECO:0000256" key="11">
    <source>
        <dbReference type="ARBA" id="ARBA00022989"/>
    </source>
</evidence>
<dbReference type="InterPro" id="IPR000014">
    <property type="entry name" value="PAS"/>
</dbReference>
<dbReference type="InterPro" id="IPR036097">
    <property type="entry name" value="HisK_dim/P_sf"/>
</dbReference>
<dbReference type="Pfam" id="PF00512">
    <property type="entry name" value="HisKA"/>
    <property type="match status" value="1"/>
</dbReference>
<dbReference type="GO" id="GO:0005886">
    <property type="term" value="C:plasma membrane"/>
    <property type="evidence" value="ECO:0007669"/>
    <property type="project" value="UniProtKB-SubCell"/>
</dbReference>
<dbReference type="PROSITE" id="PS50109">
    <property type="entry name" value="HIS_KIN"/>
    <property type="match status" value="1"/>
</dbReference>
<dbReference type="PROSITE" id="PS50112">
    <property type="entry name" value="PAS"/>
    <property type="match status" value="1"/>
</dbReference>
<keyword evidence="9" id="KW-0418">Kinase</keyword>
<comment type="function">
    <text evidence="14">Member of the two-component regulatory system BvgS/BvgA. Phosphorylates BvgA via a four-step phosphorelay in response to environmental signals.</text>
</comment>
<feature type="domain" description="PAS" evidence="23">
    <location>
        <begin position="295"/>
        <end position="359"/>
    </location>
</feature>
<dbReference type="NCBIfam" id="TIGR00229">
    <property type="entry name" value="sensory_box"/>
    <property type="match status" value="1"/>
</dbReference>
<name>A0A2S9X236_9NEIS</name>
<evidence type="ECO:0000256" key="17">
    <source>
        <dbReference type="ARBA" id="ARBA00070152"/>
    </source>
</evidence>
<evidence type="ECO:0000256" key="13">
    <source>
        <dbReference type="ARBA" id="ARBA00023136"/>
    </source>
</evidence>
<evidence type="ECO:0000313" key="27">
    <source>
        <dbReference type="EMBL" id="PRP69767.1"/>
    </source>
</evidence>
<dbReference type="Pfam" id="PF02518">
    <property type="entry name" value="HATPase_c"/>
    <property type="match status" value="1"/>
</dbReference>
<dbReference type="SMART" id="SM00091">
    <property type="entry name" value="PAS"/>
    <property type="match status" value="1"/>
</dbReference>
<dbReference type="Pfam" id="PF13426">
    <property type="entry name" value="PAS_9"/>
    <property type="match status" value="1"/>
</dbReference>
<dbReference type="GO" id="GO:0005524">
    <property type="term" value="F:ATP binding"/>
    <property type="evidence" value="ECO:0007669"/>
    <property type="project" value="UniProtKB-KW"/>
</dbReference>
<dbReference type="SUPFAM" id="SSF47384">
    <property type="entry name" value="Homodimeric domain of signal transducing histidine kinase"/>
    <property type="match status" value="1"/>
</dbReference>
<dbReference type="CDD" id="cd06225">
    <property type="entry name" value="HAMP"/>
    <property type="match status" value="1"/>
</dbReference>
<reference evidence="27 28" key="1">
    <citation type="submission" date="2017-01" db="EMBL/GenBank/DDBJ databases">
        <title>New insights into the genetic diversity of Chromobacterium isolated from tropical freshwater lake.</title>
        <authorList>
            <person name="Santos A.B."/>
            <person name="Nascimento A.M."/>
            <person name="Da Silva P.C."/>
        </authorList>
    </citation>
    <scope>NUCLEOTIDE SEQUENCE [LARGE SCALE GENOMIC DNA]</scope>
    <source>
        <strain evidence="27 28">56AF</strain>
    </source>
</reference>
<dbReference type="SUPFAM" id="SSF55785">
    <property type="entry name" value="PYP-like sensor domain (PAS domain)"/>
    <property type="match status" value="1"/>
</dbReference>
<feature type="domain" description="Response regulatory" evidence="22">
    <location>
        <begin position="679"/>
        <end position="799"/>
    </location>
</feature>
<sequence>MSLRLKTILGIALIEMILLGMLLHFSLDLPHDADAAGLLKGRWLAWAALLFSALISLLLGVYLTRHLNVLRQAAQKIAGSEWGCQIPVSGKDELALTISLFNQMSRRLAEEHGRKEDALRQAARSAERLRQQDRLLDAINYLQSLFIGKADPETMFGYARDILLPWFGAEDGFLCEVRNASSKPQFRPLTQARHPQQRMDTASLLDICLYRQQDCLLGLQQSTSATLCENSHFLSIPIPLASRVVGTFTVFFPYPVTPERGNDMPHPLLNTLGQLILANQDLQMLEQAQLQLSRQQMHLSSVIETSIDGIATLDILGIVASANAVAERMFQLPRGGMVGMAIQELIAQDGQNTVQSLLHDNGVALGSLLQLTAIRADGTTFPLELALTRMPDNGDACFNLTLRDISARRAAEQELQRAKEQADAASQAKSAFLATISHEIRTPMNGVLGMLELLRMSELDAEQRDTLDTALDSASTLLRLIDDILDFSKIEADQLELVKTPTAIRSLLQRLLSLYGRSAEQKNLRFDLEIDPRLAPTLLLDPLRLRQILQNFLSNAVKFTATGSITLRVSVRQEAGDRQTLSFDVIDTGIGIAPDKLEKLFQPFTQGDSHTTRRYGGAGLGLAICRRLAVLMGGEVLLRSEPGRGTQATLILAAEAVDMPEPAADEQEKTARVSDPSERILLVEDNPTNLKLAIRQLEKLGYHPDTAEDGQQAFEKWRHDAYHLVLTDCLMPNINGYELARLIRSYEAEHPSRRRTLIIACTAGATPEELQKIRDSGMDDCLVKPLALDALACMLENWLKKPSPTASDATPHATAGQESNAPVDLFVLIMQSRGNLKTENDLLADFLKEARRHLARIHDAIISDNMQHIAAAARDLSAAAKQIGARDIAATAEHMEQAASALRSEAAPRLMLQLEANCQEVEQWHAQRGAPKALNLE</sequence>
<dbReference type="CDD" id="cd17546">
    <property type="entry name" value="REC_hyHK_CKI1_RcsC-like"/>
    <property type="match status" value="1"/>
</dbReference>
<keyword evidence="11 20" id="KW-1133">Transmembrane helix</keyword>
<dbReference type="EC" id="2.7.13.3" evidence="3"/>
<feature type="domain" description="HPt" evidence="26">
    <location>
        <begin position="835"/>
        <end position="927"/>
    </location>
</feature>
<feature type="domain" description="HAMP" evidence="25">
    <location>
        <begin position="61"/>
        <end position="113"/>
    </location>
</feature>
<evidence type="ECO:0000313" key="28">
    <source>
        <dbReference type="Proteomes" id="UP000239469"/>
    </source>
</evidence>
<gene>
    <name evidence="27" type="ORF">BUE93_13820</name>
</gene>
<dbReference type="InterPro" id="IPR011006">
    <property type="entry name" value="CheY-like_superfamily"/>
</dbReference>
<accession>A0A2S9X236</accession>
<proteinExistence type="predicted"/>
<dbReference type="Gene3D" id="3.40.50.2300">
    <property type="match status" value="1"/>
</dbReference>
<evidence type="ECO:0000259" key="23">
    <source>
        <dbReference type="PROSITE" id="PS50112"/>
    </source>
</evidence>
<dbReference type="InterPro" id="IPR004358">
    <property type="entry name" value="Sig_transdc_His_kin-like_C"/>
</dbReference>
<keyword evidence="13 20" id="KW-0472">Membrane</keyword>
<dbReference type="Pfam" id="PF00672">
    <property type="entry name" value="HAMP"/>
    <property type="match status" value="1"/>
</dbReference>
<keyword evidence="4" id="KW-1003">Cell membrane</keyword>
<dbReference type="InterPro" id="IPR003661">
    <property type="entry name" value="HisK_dim/P_dom"/>
</dbReference>
<keyword evidence="10" id="KW-0067">ATP-binding</keyword>
<dbReference type="FunFam" id="1.10.287.130:FF:000002">
    <property type="entry name" value="Two-component osmosensing histidine kinase"/>
    <property type="match status" value="1"/>
</dbReference>
<feature type="domain" description="PAC" evidence="24">
    <location>
        <begin position="367"/>
        <end position="417"/>
    </location>
</feature>
<feature type="domain" description="Histidine kinase" evidence="21">
    <location>
        <begin position="435"/>
        <end position="656"/>
    </location>
</feature>
<evidence type="ECO:0000256" key="18">
    <source>
        <dbReference type="PROSITE-ProRule" id="PRU00110"/>
    </source>
</evidence>
<evidence type="ECO:0000256" key="4">
    <source>
        <dbReference type="ARBA" id="ARBA00022475"/>
    </source>
</evidence>
<dbReference type="PANTHER" id="PTHR45339">
    <property type="entry name" value="HYBRID SIGNAL TRANSDUCTION HISTIDINE KINASE J"/>
    <property type="match status" value="1"/>
</dbReference>
<keyword evidence="5 19" id="KW-0597">Phosphoprotein</keyword>
<dbReference type="InterPro" id="IPR008207">
    <property type="entry name" value="Sig_transdc_His_kin_Hpt_dom"/>
</dbReference>
<dbReference type="SMART" id="SM00387">
    <property type="entry name" value="HATPase_c"/>
    <property type="match status" value="1"/>
</dbReference>
<dbReference type="AlphaFoldDB" id="A0A2S9X236"/>